<evidence type="ECO:0000313" key="3">
    <source>
        <dbReference type="Proteomes" id="UP000837801"/>
    </source>
</evidence>
<dbReference type="AlphaFoldDB" id="A0A9P0QR29"/>
<name>A0A9P0QR29_9ASCO</name>
<dbReference type="InterPro" id="IPR043904">
    <property type="entry name" value="PhoD_2-like"/>
</dbReference>
<feature type="domain" description="PhoD-like phosphatase" evidence="1">
    <location>
        <begin position="423"/>
        <end position="498"/>
    </location>
</feature>
<organism evidence="2 3">
    <name type="scientific">[Candida] railenensis</name>
    <dbReference type="NCBI Taxonomy" id="45579"/>
    <lineage>
        <taxon>Eukaryota</taxon>
        <taxon>Fungi</taxon>
        <taxon>Dikarya</taxon>
        <taxon>Ascomycota</taxon>
        <taxon>Saccharomycotina</taxon>
        <taxon>Pichiomycetes</taxon>
        <taxon>Debaryomycetaceae</taxon>
        <taxon>Kurtzmaniella</taxon>
    </lineage>
</organism>
<evidence type="ECO:0000259" key="1">
    <source>
        <dbReference type="Pfam" id="PF19050"/>
    </source>
</evidence>
<gene>
    <name evidence="2" type="ORF">CLIB1423_13S02740</name>
</gene>
<feature type="domain" description="PhoD-like phosphatase" evidence="1">
    <location>
        <begin position="131"/>
        <end position="412"/>
    </location>
</feature>
<proteinExistence type="predicted"/>
<dbReference type="GO" id="GO:0016020">
    <property type="term" value="C:membrane"/>
    <property type="evidence" value="ECO:0007669"/>
    <property type="project" value="TreeGrafter"/>
</dbReference>
<sequence length="698" mass="79761">MYTSSLPLQEYRELNEKSASPPKQLPIADLVAGLDIRCGPIVKLCGTLESGPNYRATIMLVVKESEEKNGPTPKVTYNIGASTNAGTSANSGEFPGTEYHVEDGFHFWRFDVNLSLIDVEQRVQYYINGEGKFQFFIPAIEESMNVVSYSCNGFSLGVDPKDFKSQLWYDVLQNHDVQHYHVMLGGGDQIYADSIKLHSKELEKWMTEKNPMKKRHMIATEDTVRDFSTYYLNHYMAWFGKGFWEGKDGKTTLQSLYPVAMSTIPSVNIFDDHDIIDGFGSYHDSTMGQSIFKTVGNVAYKYYMLFQHHMSPEEKVHNSIEAEPSWILSKGNGPFMQQKNHSNYIRLGKEISMVGIDCRTERKLKEIVKTSTYDIIFKRLEQEIKKAPDVKHLLVMLGVPILYPRLVWLEWLLTSSILRPVRALAERGVVNKGLVNEFDGGVEVLDDLNDHWCSKNHKKERNLLLKRLLEFGASHGVRITILSGDVHLACIGRLKSKVHHHLHTHALKNQDPEELEQHNVDVLQNPHQDPRLIFNVTSSAIINTPPPDAMATLLNKRAGIHHYNKVTDEDILPIFLTNTDGSKRVNHQFLNKRNWSDLIIAKQSKYADKLSSEKTEWKLPGPQREEAKALLEEKGRVLNERHVKYPLFEDSLVTTIHVEDKTDDFDCNSALYEVLIPKIVGKYKIDNPGIKHLLEHEK</sequence>
<dbReference type="PANTHER" id="PTHR46689:SF1">
    <property type="entry name" value="PHOD-LIKE PHOSPHATASE DOMAIN-CONTAINING PROTEIN"/>
    <property type="match status" value="1"/>
</dbReference>
<dbReference type="EMBL" id="CAKXYY010000013">
    <property type="protein sequence ID" value="CAH2353956.1"/>
    <property type="molecule type" value="Genomic_DNA"/>
</dbReference>
<keyword evidence="3" id="KW-1185">Reference proteome</keyword>
<dbReference type="OrthoDB" id="2419400at2759"/>
<dbReference type="InterPro" id="IPR018946">
    <property type="entry name" value="PhoD-like_MPP"/>
</dbReference>
<comment type="caution">
    <text evidence="2">The sequence shown here is derived from an EMBL/GenBank/DDBJ whole genome shotgun (WGS) entry which is preliminary data.</text>
</comment>
<dbReference type="Pfam" id="PF19050">
    <property type="entry name" value="PhoD_2"/>
    <property type="match status" value="2"/>
</dbReference>
<protein>
    <recommendedName>
        <fullName evidence="1">PhoD-like phosphatase domain-containing protein</fullName>
    </recommendedName>
</protein>
<reference evidence="2" key="1">
    <citation type="submission" date="2022-03" db="EMBL/GenBank/DDBJ databases">
        <authorList>
            <person name="Legras J.-L."/>
            <person name="Devillers H."/>
            <person name="Grondin C."/>
        </authorList>
    </citation>
    <scope>NUCLEOTIDE SEQUENCE</scope>
    <source>
        <strain evidence="2">CLIB 1423</strain>
    </source>
</reference>
<dbReference type="Gene3D" id="3.60.21.70">
    <property type="entry name" value="PhoD-like phosphatase"/>
    <property type="match status" value="1"/>
</dbReference>
<dbReference type="CDD" id="cd07389">
    <property type="entry name" value="MPP_PhoD"/>
    <property type="match status" value="1"/>
</dbReference>
<dbReference type="PANTHER" id="PTHR46689">
    <property type="entry name" value="MEMBRANE PROTEIN, PUTATIVE-RELATED"/>
    <property type="match status" value="1"/>
</dbReference>
<accession>A0A9P0QR29</accession>
<dbReference type="InterPro" id="IPR038607">
    <property type="entry name" value="PhoD-like_sf"/>
</dbReference>
<dbReference type="Proteomes" id="UP000837801">
    <property type="component" value="Unassembled WGS sequence"/>
</dbReference>
<evidence type="ECO:0000313" key="2">
    <source>
        <dbReference type="EMBL" id="CAH2353956.1"/>
    </source>
</evidence>